<feature type="compositionally biased region" description="Acidic residues" evidence="1">
    <location>
        <begin position="699"/>
        <end position="711"/>
    </location>
</feature>
<feature type="region of interest" description="Disordered" evidence="1">
    <location>
        <begin position="80"/>
        <end position="106"/>
    </location>
</feature>
<feature type="domain" description="DH" evidence="2">
    <location>
        <begin position="176"/>
        <end position="369"/>
    </location>
</feature>
<feature type="region of interest" description="Disordered" evidence="1">
    <location>
        <begin position="478"/>
        <end position="514"/>
    </location>
</feature>
<dbReference type="GO" id="GO:0030424">
    <property type="term" value="C:axon"/>
    <property type="evidence" value="ECO:0007669"/>
    <property type="project" value="TreeGrafter"/>
</dbReference>
<name>A0A1W0X0P8_HYPEX</name>
<feature type="compositionally biased region" description="Basic and acidic residues" evidence="1">
    <location>
        <begin position="486"/>
        <end position="500"/>
    </location>
</feature>
<dbReference type="PANTHER" id="PTHR13217">
    <property type="entry name" value="PLECKSTRIN HOMOLOGY DOMAIN-CONTAINING FAMILY G MEMBER 7"/>
    <property type="match status" value="1"/>
</dbReference>
<keyword evidence="4" id="KW-1185">Reference proteome</keyword>
<protein>
    <submittedName>
        <fullName evidence="3">Pleckstrin-like proteiny domain-containing family G member 6</fullName>
    </submittedName>
</protein>
<dbReference type="InterPro" id="IPR040181">
    <property type="entry name" value="PKHG5/7"/>
</dbReference>
<feature type="compositionally biased region" description="Low complexity" evidence="1">
    <location>
        <begin position="503"/>
        <end position="514"/>
    </location>
</feature>
<dbReference type="Proteomes" id="UP000192578">
    <property type="component" value="Unassembled WGS sequence"/>
</dbReference>
<evidence type="ECO:0000259" key="2">
    <source>
        <dbReference type="PROSITE" id="PS50010"/>
    </source>
</evidence>
<accession>A0A1W0X0P8</accession>
<dbReference type="Gene3D" id="1.20.900.10">
    <property type="entry name" value="Dbl homology (DH) domain"/>
    <property type="match status" value="1"/>
</dbReference>
<feature type="compositionally biased region" description="Low complexity" evidence="1">
    <location>
        <begin position="686"/>
        <end position="697"/>
    </location>
</feature>
<dbReference type="Pfam" id="PF00621">
    <property type="entry name" value="RhoGEF"/>
    <property type="match status" value="1"/>
</dbReference>
<dbReference type="CDD" id="cd00160">
    <property type="entry name" value="RhoGEF"/>
    <property type="match status" value="1"/>
</dbReference>
<dbReference type="SMART" id="SM00325">
    <property type="entry name" value="RhoGEF"/>
    <property type="match status" value="1"/>
</dbReference>
<dbReference type="SUPFAM" id="SSF48065">
    <property type="entry name" value="DBL homology domain (DH-domain)"/>
    <property type="match status" value="1"/>
</dbReference>
<gene>
    <name evidence="3" type="ORF">BV898_05132</name>
</gene>
<reference evidence="4" key="1">
    <citation type="submission" date="2017-01" db="EMBL/GenBank/DDBJ databases">
        <title>Comparative genomics of anhydrobiosis in the tardigrade Hypsibius dujardini.</title>
        <authorList>
            <person name="Yoshida Y."/>
            <person name="Koutsovoulos G."/>
            <person name="Laetsch D."/>
            <person name="Stevens L."/>
            <person name="Kumar S."/>
            <person name="Horikawa D."/>
            <person name="Ishino K."/>
            <person name="Komine S."/>
            <person name="Tomita M."/>
            <person name="Blaxter M."/>
            <person name="Arakawa K."/>
        </authorList>
    </citation>
    <scope>NUCLEOTIDE SEQUENCE [LARGE SCALE GENOMIC DNA]</scope>
    <source>
        <strain evidence="4">Z151</strain>
    </source>
</reference>
<evidence type="ECO:0000313" key="3">
    <source>
        <dbReference type="EMBL" id="OQV21059.1"/>
    </source>
</evidence>
<feature type="region of interest" description="Disordered" evidence="1">
    <location>
        <begin position="785"/>
        <end position="808"/>
    </location>
</feature>
<organism evidence="3 4">
    <name type="scientific">Hypsibius exemplaris</name>
    <name type="common">Freshwater tardigrade</name>
    <dbReference type="NCBI Taxonomy" id="2072580"/>
    <lineage>
        <taxon>Eukaryota</taxon>
        <taxon>Metazoa</taxon>
        <taxon>Ecdysozoa</taxon>
        <taxon>Tardigrada</taxon>
        <taxon>Eutardigrada</taxon>
        <taxon>Parachela</taxon>
        <taxon>Hypsibioidea</taxon>
        <taxon>Hypsibiidae</taxon>
        <taxon>Hypsibius</taxon>
    </lineage>
</organism>
<dbReference type="PANTHER" id="PTHR13217:SF11">
    <property type="entry name" value="PLECKSTRIN HOMOLOGY DOMAIN-CONTAINING FAMILY G MEMBER 5"/>
    <property type="match status" value="1"/>
</dbReference>
<dbReference type="EMBL" id="MTYJ01000026">
    <property type="protein sequence ID" value="OQV21059.1"/>
    <property type="molecule type" value="Genomic_DNA"/>
</dbReference>
<dbReference type="GO" id="GO:0005085">
    <property type="term" value="F:guanyl-nucleotide exchange factor activity"/>
    <property type="evidence" value="ECO:0007669"/>
    <property type="project" value="InterPro"/>
</dbReference>
<proteinExistence type="predicted"/>
<feature type="region of interest" description="Disordered" evidence="1">
    <location>
        <begin position="1"/>
        <end position="32"/>
    </location>
</feature>
<feature type="compositionally biased region" description="Polar residues" evidence="1">
    <location>
        <begin position="660"/>
        <end position="674"/>
    </location>
</feature>
<dbReference type="GO" id="GO:0007266">
    <property type="term" value="P:Rho protein signal transduction"/>
    <property type="evidence" value="ECO:0007669"/>
    <property type="project" value="TreeGrafter"/>
</dbReference>
<comment type="caution">
    <text evidence="3">The sequence shown here is derived from an EMBL/GenBank/DDBJ whole genome shotgun (WGS) entry which is preliminary data.</text>
</comment>
<dbReference type="GO" id="GO:0030139">
    <property type="term" value="C:endocytic vesicle"/>
    <property type="evidence" value="ECO:0007669"/>
    <property type="project" value="TreeGrafter"/>
</dbReference>
<dbReference type="InterPro" id="IPR035899">
    <property type="entry name" value="DBL_dom_sf"/>
</dbReference>
<sequence length="823" mass="92512">MRLTNPGDHVSKVRGRGPITLEDSPPRPENPENMALVVGSSQSHFYTAPGSVLTDLDGDTVSVCSSNSIVSQTSTVDAPLLSVPQRPRSTSSIAATANSNSPSRRKSDPFLTLAWLSAQRQGKELQSVFNSWQKTAIPWHKDVLFEPLPKCELIESSDEGWRAIVKTEGLSKKQCDQQEAVWELLEKELSYIRKLETLCSFHMAAFDDLQARNFPWFQYDKDRVFGNIEELLLTNRTFWNNCFAPLLQNPTGAALDVTSSSLYNGFINVEDHLKAYLVYCPQYHNLAAYYKAEKSGNEYFQSLMEWFSTQPVSERHALTAWLFKPVQHVQRYHILLGAILTKTNDQQQKTLLQNMINSMEKFVHKINEQVKETEEHEALQNIYERIAGYDIFDGSATEEVKALLKPYTSTAGHLHDNRKFIKNLHSPSPCPDYDYADYDETSTDGPDNIEPQCSHPTLQVTESDTISEGEGYTIPLHPPLMRSRSQSHDDLQAKQAETGRLHPSMSFPPNSSPNVRSNSFNEFSFAAHGKESGPEQKTDVVNDMNDIQDLPLDDEDCNDDDNLLERIDSPDMMREVSVFETTDEPDNEVAFADTMAEPLVCVGKFHPPTPPQTRSKRFLSHTNSNILNRKNAFRNIRNNIHRLKRHFTDTVGSADIHSSTIASKPSYRQRSGSFSEDDACKPAANSKGSSKSGSTTSIADDENQEESDVVDQLDHCQHPGSPYDSGAGSDGRQHKMEESTENILYLNHTETAIETTETETDYANIQEVFVTEVFFQFGEPVAMGSEPVAMGRPERANRSSTSDTEDPTEVLLFDSDDLEETYI</sequence>
<evidence type="ECO:0000313" key="4">
    <source>
        <dbReference type="Proteomes" id="UP000192578"/>
    </source>
</evidence>
<feature type="compositionally biased region" description="Low complexity" evidence="1">
    <location>
        <begin position="89"/>
        <end position="102"/>
    </location>
</feature>
<dbReference type="AlphaFoldDB" id="A0A1W0X0P8"/>
<dbReference type="PROSITE" id="PS50010">
    <property type="entry name" value="DH_2"/>
    <property type="match status" value="1"/>
</dbReference>
<dbReference type="OrthoDB" id="660555at2759"/>
<feature type="region of interest" description="Disordered" evidence="1">
    <location>
        <begin position="660"/>
        <end position="735"/>
    </location>
</feature>
<dbReference type="InterPro" id="IPR000219">
    <property type="entry name" value="DH_dom"/>
</dbReference>
<dbReference type="GO" id="GO:0005886">
    <property type="term" value="C:plasma membrane"/>
    <property type="evidence" value="ECO:0007669"/>
    <property type="project" value="TreeGrafter"/>
</dbReference>
<evidence type="ECO:0000256" key="1">
    <source>
        <dbReference type="SAM" id="MobiDB-lite"/>
    </source>
</evidence>
<dbReference type="GO" id="GO:0043542">
    <property type="term" value="P:endothelial cell migration"/>
    <property type="evidence" value="ECO:0007669"/>
    <property type="project" value="TreeGrafter"/>
</dbReference>